<comment type="caution">
    <text evidence="2">The sequence shown here is derived from an EMBL/GenBank/DDBJ whole genome shotgun (WGS) entry which is preliminary data.</text>
</comment>
<dbReference type="CDD" id="cd07750">
    <property type="entry name" value="PolyPPase_VTC_like"/>
    <property type="match status" value="1"/>
</dbReference>
<dbReference type="Gene3D" id="3.20.100.30">
    <property type="entry name" value="VTC, catalytic tunnel domain"/>
    <property type="match status" value="1"/>
</dbReference>
<name>A0A0L6ZC99_9CLOT</name>
<dbReference type="PATRIC" id="fig|1121318.3.peg.1018"/>
<proteinExistence type="predicted"/>
<feature type="domain" description="VTC" evidence="1">
    <location>
        <begin position="7"/>
        <end position="233"/>
    </location>
</feature>
<accession>A0A0L6ZC99</accession>
<evidence type="ECO:0000313" key="3">
    <source>
        <dbReference type="Proteomes" id="UP000037043"/>
    </source>
</evidence>
<reference evidence="3" key="1">
    <citation type="submission" date="2015-08" db="EMBL/GenBank/DDBJ databases">
        <title>Genome sequence of the strict anaerobe Clostridium homopropionicum LuHBu1 (DSM 5847T).</title>
        <authorList>
            <person name="Poehlein A."/>
            <person name="Beck M."/>
            <person name="Schiel-Bengelsdorf B."/>
            <person name="Bengelsdorf F.R."/>
            <person name="Daniel R."/>
            <person name="Duerre P."/>
        </authorList>
    </citation>
    <scope>NUCLEOTIDE SEQUENCE [LARGE SCALE GENOMIC DNA]</scope>
    <source>
        <strain evidence="3">DSM 5847</strain>
    </source>
</reference>
<dbReference type="Proteomes" id="UP000037043">
    <property type="component" value="Unassembled WGS sequence"/>
</dbReference>
<dbReference type="AlphaFoldDB" id="A0A0L6ZC99"/>
<evidence type="ECO:0000259" key="1">
    <source>
        <dbReference type="Pfam" id="PF09359"/>
    </source>
</evidence>
<dbReference type="STRING" id="36844.SAMN04488501_10815"/>
<gene>
    <name evidence="2" type="ORF">CLHOM_10110</name>
</gene>
<dbReference type="Pfam" id="PF09359">
    <property type="entry name" value="VTC"/>
    <property type="match status" value="1"/>
</dbReference>
<keyword evidence="3" id="KW-1185">Reference proteome</keyword>
<dbReference type="RefSeq" id="WP_052220594.1">
    <property type="nucleotide sequence ID" value="NZ_LHUR01000013.1"/>
</dbReference>
<dbReference type="GO" id="GO:0006799">
    <property type="term" value="P:polyphosphate biosynthetic process"/>
    <property type="evidence" value="ECO:0007669"/>
    <property type="project" value="UniProtKB-ARBA"/>
</dbReference>
<protein>
    <submittedName>
        <fullName evidence="2">VTC domain protein</fullName>
    </submittedName>
</protein>
<organism evidence="2 3">
    <name type="scientific">Clostridium homopropionicum DSM 5847</name>
    <dbReference type="NCBI Taxonomy" id="1121318"/>
    <lineage>
        <taxon>Bacteria</taxon>
        <taxon>Bacillati</taxon>
        <taxon>Bacillota</taxon>
        <taxon>Clostridia</taxon>
        <taxon>Eubacteriales</taxon>
        <taxon>Clostridiaceae</taxon>
        <taxon>Clostridium</taxon>
    </lineage>
</organism>
<evidence type="ECO:0000313" key="2">
    <source>
        <dbReference type="EMBL" id="KOA20423.1"/>
    </source>
</evidence>
<dbReference type="InterPro" id="IPR042267">
    <property type="entry name" value="VTC_sf"/>
</dbReference>
<dbReference type="InterPro" id="IPR018966">
    <property type="entry name" value="VTC_domain"/>
</dbReference>
<dbReference type="EMBL" id="LHUR01000013">
    <property type="protein sequence ID" value="KOA20423.1"/>
    <property type="molecule type" value="Genomic_DNA"/>
</dbReference>
<sequence length="266" mass="32158">MAIEVFNRHEGKFLLNKNKYEKIQYMLLEYMEIDEHNKNDEFYTISNIYYDTKDNHLIRTSLLGPRYKEKLRLRAYGVPSENEKVYMEIKKKVSGLVNKRRTTLKLQEAYEFASTGIKPEYKKYMNKQVLNEIEYFLKIYDLEPKLYLAYDRKALFGKENRDLRITFDKNIRTRRYDLKLENGDYGEALLGSDDILMEVKAEKNIPLWLSKMLSRENIFKRSFSKYGSEYKRLLEKERKEKGELNLCLNQYLMQYQTQAQLVHQYQ</sequence>